<dbReference type="GO" id="GO:0019563">
    <property type="term" value="P:glycerol catabolic process"/>
    <property type="evidence" value="ECO:0007669"/>
    <property type="project" value="TreeGrafter"/>
</dbReference>
<dbReference type="InterPro" id="IPR036117">
    <property type="entry name" value="DhaL_dom_sf"/>
</dbReference>
<dbReference type="FunFam" id="1.25.40.340:FF:000002">
    <property type="entry name" value="Dihydroxyacetone kinase, L subunit"/>
    <property type="match status" value="1"/>
</dbReference>
<dbReference type="GO" id="GO:0004371">
    <property type="term" value="F:glycerone kinase activity"/>
    <property type="evidence" value="ECO:0007669"/>
    <property type="project" value="InterPro"/>
</dbReference>
<accession>A0A1G9UNR6</accession>
<dbReference type="SMART" id="SM01120">
    <property type="entry name" value="Dak2"/>
    <property type="match status" value="1"/>
</dbReference>
<dbReference type="PROSITE" id="PS51480">
    <property type="entry name" value="DHAL"/>
    <property type="match status" value="1"/>
</dbReference>
<keyword evidence="1" id="KW-0808">Transferase</keyword>
<dbReference type="RefSeq" id="WP_256329082.1">
    <property type="nucleotide sequence ID" value="NZ_FNHU01000004.1"/>
</dbReference>
<dbReference type="NCBIfam" id="TIGR02365">
    <property type="entry name" value="dha_L_ycgS"/>
    <property type="match status" value="1"/>
</dbReference>
<dbReference type="Gene3D" id="1.25.40.340">
    <property type="match status" value="1"/>
</dbReference>
<dbReference type="PANTHER" id="PTHR28629:SF4">
    <property type="entry name" value="TRIOKINASE_FMN CYCLASE"/>
    <property type="match status" value="1"/>
</dbReference>
<reference evidence="4 5" key="1">
    <citation type="submission" date="2016-10" db="EMBL/GenBank/DDBJ databases">
        <authorList>
            <person name="de Groot N.N."/>
        </authorList>
    </citation>
    <scope>NUCLEOTIDE SEQUENCE [LARGE SCALE GENOMIC DNA]</scope>
    <source>
        <strain evidence="4 5">KPR-7B</strain>
    </source>
</reference>
<feature type="domain" description="DhaL" evidence="3">
    <location>
        <begin position="18"/>
        <end position="218"/>
    </location>
</feature>
<proteinExistence type="predicted"/>
<evidence type="ECO:0000256" key="2">
    <source>
        <dbReference type="ARBA" id="ARBA00022777"/>
    </source>
</evidence>
<dbReference type="Pfam" id="PF02734">
    <property type="entry name" value="Dak2"/>
    <property type="match status" value="1"/>
</dbReference>
<name>A0A1G9UNR6_9ACTO</name>
<dbReference type="EMBL" id="FNHU01000004">
    <property type="protein sequence ID" value="SDM61569.1"/>
    <property type="molecule type" value="Genomic_DNA"/>
</dbReference>
<gene>
    <name evidence="4" type="ORF">SAMN04487766_104181</name>
</gene>
<dbReference type="SUPFAM" id="SSF101473">
    <property type="entry name" value="DhaL-like"/>
    <property type="match status" value="1"/>
</dbReference>
<evidence type="ECO:0000259" key="3">
    <source>
        <dbReference type="PROSITE" id="PS51480"/>
    </source>
</evidence>
<evidence type="ECO:0000256" key="1">
    <source>
        <dbReference type="ARBA" id="ARBA00022679"/>
    </source>
</evidence>
<dbReference type="Proteomes" id="UP000199671">
    <property type="component" value="Unassembled WGS sequence"/>
</dbReference>
<dbReference type="InterPro" id="IPR004007">
    <property type="entry name" value="DhaL_dom"/>
</dbReference>
<dbReference type="GO" id="GO:0005829">
    <property type="term" value="C:cytosol"/>
    <property type="evidence" value="ECO:0007669"/>
    <property type="project" value="TreeGrafter"/>
</dbReference>
<keyword evidence="2 4" id="KW-0418">Kinase</keyword>
<protein>
    <submittedName>
        <fullName evidence="4">Dihydroxyacetone kinase, C-terminal domain</fullName>
    </submittedName>
</protein>
<evidence type="ECO:0000313" key="5">
    <source>
        <dbReference type="Proteomes" id="UP000199671"/>
    </source>
</evidence>
<dbReference type="InterPro" id="IPR050861">
    <property type="entry name" value="Dihydroxyacetone_Kinase"/>
</dbReference>
<dbReference type="InterPro" id="IPR012737">
    <property type="entry name" value="DhaK_L_YcgS"/>
</dbReference>
<dbReference type="AlphaFoldDB" id="A0A1G9UNR6"/>
<organism evidence="4 5">
    <name type="scientific">Actinomyces ruminicola</name>
    <dbReference type="NCBI Taxonomy" id="332524"/>
    <lineage>
        <taxon>Bacteria</taxon>
        <taxon>Bacillati</taxon>
        <taxon>Actinomycetota</taxon>
        <taxon>Actinomycetes</taxon>
        <taxon>Actinomycetales</taxon>
        <taxon>Actinomycetaceae</taxon>
        <taxon>Actinomyces</taxon>
    </lineage>
</organism>
<sequence>MAASTTSTPAPLTVLTTADVTAWIRRADELISDHADELTALDAAIGDADHGANMKRGLAAAVEALAAQPDTPAAVLKKTAMALISKVGGAAGPLYGTFFLRMSTACAGKESIDAAALAEAVGAGIGGIVQRGNAEAGDKTMIDAWNPALEALRAGAAAPGSALAAAVDAAAAAADAGRAATEPMLAKKGRASYLGERSIGHIDPGASSTALIVQALADVVSGRVAGDA</sequence>
<dbReference type="PANTHER" id="PTHR28629">
    <property type="entry name" value="TRIOKINASE/FMN CYCLASE"/>
    <property type="match status" value="1"/>
</dbReference>
<evidence type="ECO:0000313" key="4">
    <source>
        <dbReference type="EMBL" id="SDM61569.1"/>
    </source>
</evidence>